<evidence type="ECO:0000259" key="2">
    <source>
        <dbReference type="PROSITE" id="PS50011"/>
    </source>
</evidence>
<sequence length="344" mass="40744">MHVQTRIDDGHIACVHRRSQPEPCPMFQFMRWLGGGRFGDIHLGRRLKDAKEIVLKLKIEHVIYSILHNRKNKKLDHFPFFHRFEHSVNLNYTEYRDGKSLDSGMDKFNFLAIERLGPDCSKLLDHAKQQELYKKNSHPNQEFNRGLSYTTVVEVGEQLFSALKYMHEKEIIHRDIKPQNILAGRGKDRIRNIFLVDFGVAKRFKEEGKFMKDGIGTRVGSAHYHSINLMYDDASVRDDCISAIYVLVELYKSKLWWEHLHPNNEDEEMCEMKTEYLDEDKWADEFPELVPLCKVLVELHITLFDEMPPYALIKTTFDEMKTSKFYKDQQLDWLIEENGFKKLW</sequence>
<dbReference type="InterPro" id="IPR017441">
    <property type="entry name" value="Protein_kinase_ATP_BS"/>
</dbReference>
<gene>
    <name evidence="3" type="ORF">OKIOD_LOCUS2874</name>
</gene>
<dbReference type="InterPro" id="IPR050235">
    <property type="entry name" value="CK1_Ser-Thr_kinase"/>
</dbReference>
<dbReference type="PANTHER" id="PTHR11909">
    <property type="entry name" value="CASEIN KINASE-RELATED"/>
    <property type="match status" value="1"/>
</dbReference>
<evidence type="ECO:0000256" key="1">
    <source>
        <dbReference type="PROSITE-ProRule" id="PRU10141"/>
    </source>
</evidence>
<reference evidence="3 4" key="1">
    <citation type="submission" date="2021-04" db="EMBL/GenBank/DDBJ databases">
        <authorList>
            <person name="Bliznina A."/>
        </authorList>
    </citation>
    <scope>NUCLEOTIDE SEQUENCE [LARGE SCALE GENOMIC DNA]</scope>
</reference>
<dbReference type="PROSITE" id="PS00107">
    <property type="entry name" value="PROTEIN_KINASE_ATP"/>
    <property type="match status" value="1"/>
</dbReference>
<dbReference type="InterPro" id="IPR000719">
    <property type="entry name" value="Prot_kinase_dom"/>
</dbReference>
<keyword evidence="1" id="KW-0547">Nucleotide-binding</keyword>
<feature type="domain" description="Protein kinase" evidence="2">
    <location>
        <begin position="27"/>
        <end position="344"/>
    </location>
</feature>
<keyword evidence="1" id="KW-0067">ATP-binding</keyword>
<keyword evidence="4" id="KW-1185">Reference proteome</keyword>
<dbReference type="Proteomes" id="UP001158576">
    <property type="component" value="Chromosome PAR"/>
</dbReference>
<evidence type="ECO:0000313" key="4">
    <source>
        <dbReference type="Proteomes" id="UP001158576"/>
    </source>
</evidence>
<evidence type="ECO:0000313" key="3">
    <source>
        <dbReference type="EMBL" id="CAG5086681.1"/>
    </source>
</evidence>
<protein>
    <submittedName>
        <fullName evidence="3">Oidioi.mRNA.OKI2018_I69.PAR.g11316.t1.cds</fullName>
    </submittedName>
</protein>
<dbReference type="SMART" id="SM00220">
    <property type="entry name" value="S_TKc"/>
    <property type="match status" value="1"/>
</dbReference>
<dbReference type="InterPro" id="IPR011009">
    <property type="entry name" value="Kinase-like_dom_sf"/>
</dbReference>
<feature type="binding site" evidence="1">
    <location>
        <position position="56"/>
    </location>
    <ligand>
        <name>ATP</name>
        <dbReference type="ChEBI" id="CHEBI:30616"/>
    </ligand>
</feature>
<dbReference type="Gene3D" id="1.10.510.10">
    <property type="entry name" value="Transferase(Phosphotransferase) domain 1"/>
    <property type="match status" value="1"/>
</dbReference>
<name>A0ABN7RVF0_OIKDI</name>
<dbReference type="Pfam" id="PF00069">
    <property type="entry name" value="Pkinase"/>
    <property type="match status" value="1"/>
</dbReference>
<proteinExistence type="predicted"/>
<dbReference type="SUPFAM" id="SSF56112">
    <property type="entry name" value="Protein kinase-like (PK-like)"/>
    <property type="match status" value="1"/>
</dbReference>
<accession>A0ABN7RVF0</accession>
<organism evidence="3 4">
    <name type="scientific">Oikopleura dioica</name>
    <name type="common">Tunicate</name>
    <dbReference type="NCBI Taxonomy" id="34765"/>
    <lineage>
        <taxon>Eukaryota</taxon>
        <taxon>Metazoa</taxon>
        <taxon>Chordata</taxon>
        <taxon>Tunicata</taxon>
        <taxon>Appendicularia</taxon>
        <taxon>Copelata</taxon>
        <taxon>Oikopleuridae</taxon>
        <taxon>Oikopleura</taxon>
    </lineage>
</organism>
<dbReference type="PROSITE" id="PS50011">
    <property type="entry name" value="PROTEIN_KINASE_DOM"/>
    <property type="match status" value="1"/>
</dbReference>
<dbReference type="EMBL" id="OU015568">
    <property type="protein sequence ID" value="CAG5086681.1"/>
    <property type="molecule type" value="Genomic_DNA"/>
</dbReference>